<dbReference type="Gene3D" id="3.40.50.150">
    <property type="entry name" value="Vaccinia Virus protein VP39"/>
    <property type="match status" value="1"/>
</dbReference>
<protein>
    <submittedName>
        <fullName evidence="1">Histidine kinase</fullName>
    </submittedName>
</protein>
<sequence>MATFAKPCILAYFLGQFMTSLTTVRVRYQTIEIGNTDVCTLRDKQQFSDPDDEALNLGICSASWPMFEVIWPSSLVLANHMLDYDIAGKRILEVGCGMALSSLLLNHRHADITATDYHPTVEYFLDRNTTLNNNKEINFEHLDWSEDNSHLGKFDIIIGSDLLYEDQHIGILAEFIERHALPTCEVIVVDPGRGRKNKLTNKIIEFCFSSKHVKPQNTAYLALPFKEHILTFSRSAV</sequence>
<dbReference type="SUPFAM" id="SSF53335">
    <property type="entry name" value="S-adenosyl-L-methionine-dependent methyltransferases"/>
    <property type="match status" value="1"/>
</dbReference>
<accession>A0A1B6NX76</accession>
<proteinExistence type="predicted"/>
<dbReference type="AlphaFoldDB" id="A0A1B6NX76"/>
<keyword evidence="1" id="KW-0418">Kinase</keyword>
<dbReference type="CDD" id="cd02440">
    <property type="entry name" value="AdoMet_MTases"/>
    <property type="match status" value="1"/>
</dbReference>
<name>A0A1B6NX76_9ZZZZ</name>
<dbReference type="InterPro" id="IPR029063">
    <property type="entry name" value="SAM-dependent_MTases_sf"/>
</dbReference>
<dbReference type="InterPro" id="IPR019410">
    <property type="entry name" value="Methyltransf_16"/>
</dbReference>
<organism evidence="1">
    <name type="scientific">marine sediment metagenome</name>
    <dbReference type="NCBI Taxonomy" id="412755"/>
    <lineage>
        <taxon>unclassified sequences</taxon>
        <taxon>metagenomes</taxon>
        <taxon>ecological metagenomes</taxon>
    </lineage>
</organism>
<evidence type="ECO:0000313" key="1">
    <source>
        <dbReference type="EMBL" id="KTF07562.1"/>
    </source>
</evidence>
<dbReference type="GO" id="GO:0016301">
    <property type="term" value="F:kinase activity"/>
    <property type="evidence" value="ECO:0007669"/>
    <property type="project" value="UniProtKB-KW"/>
</dbReference>
<gene>
    <name evidence="1" type="ORF">MGSAQ_000939</name>
</gene>
<dbReference type="PANTHER" id="PTHR14614">
    <property type="entry name" value="HEPATOCELLULAR CARCINOMA-ASSOCIATED ANTIGEN"/>
    <property type="match status" value="1"/>
</dbReference>
<reference evidence="1" key="1">
    <citation type="submission" date="2013-11" db="EMBL/GenBank/DDBJ databases">
        <title>Microbial diversity, functional groups and degradation webs in Northern and Southern Mediterranean and Red Sea marine crude oil polluted sites.</title>
        <authorList>
            <person name="Daffonchio D."/>
            <person name="Mapelli F."/>
            <person name="Ferrer M."/>
            <person name="Richter M."/>
            <person name="Cherif A."/>
            <person name="Malkawi H.I."/>
            <person name="Yakimov M.M."/>
            <person name="Abdel-Fattah Y.R."/>
            <person name="Blaghen M."/>
            <person name="Golyshin P.N."/>
            <person name="Kalogerakis N."/>
            <person name="Boon N."/>
            <person name="Magagnini M."/>
            <person name="Fava F."/>
        </authorList>
    </citation>
    <scope>NUCLEOTIDE SEQUENCE</scope>
</reference>
<comment type="caution">
    <text evidence="1">The sequence shown here is derived from an EMBL/GenBank/DDBJ whole genome shotgun (WGS) entry which is preliminary data.</text>
</comment>
<dbReference type="Pfam" id="PF10294">
    <property type="entry name" value="Methyltransf_16"/>
    <property type="match status" value="1"/>
</dbReference>
<dbReference type="EMBL" id="AYSL01000467">
    <property type="protein sequence ID" value="KTF07562.1"/>
    <property type="molecule type" value="Genomic_DNA"/>
</dbReference>
<keyword evidence="1" id="KW-0808">Transferase</keyword>